<keyword evidence="3" id="KW-1185">Reference proteome</keyword>
<name>A0A922CI48_MANSE</name>
<reference evidence="2" key="1">
    <citation type="journal article" date="2016" name="Insect Biochem. Mol. Biol.">
        <title>Multifaceted biological insights from a draft genome sequence of the tobacco hornworm moth, Manduca sexta.</title>
        <authorList>
            <person name="Kanost M.R."/>
            <person name="Arrese E.L."/>
            <person name="Cao X."/>
            <person name="Chen Y.R."/>
            <person name="Chellapilla S."/>
            <person name="Goldsmith M.R."/>
            <person name="Grosse-Wilde E."/>
            <person name="Heckel D.G."/>
            <person name="Herndon N."/>
            <person name="Jiang H."/>
            <person name="Papanicolaou A."/>
            <person name="Qu J."/>
            <person name="Soulages J.L."/>
            <person name="Vogel H."/>
            <person name="Walters J."/>
            <person name="Waterhouse R.M."/>
            <person name="Ahn S.J."/>
            <person name="Almeida F.C."/>
            <person name="An C."/>
            <person name="Aqrawi P."/>
            <person name="Bretschneider A."/>
            <person name="Bryant W.B."/>
            <person name="Bucks S."/>
            <person name="Chao H."/>
            <person name="Chevignon G."/>
            <person name="Christen J.M."/>
            <person name="Clarke D.F."/>
            <person name="Dittmer N.T."/>
            <person name="Ferguson L.C.F."/>
            <person name="Garavelou S."/>
            <person name="Gordon K.H.J."/>
            <person name="Gunaratna R.T."/>
            <person name="Han Y."/>
            <person name="Hauser F."/>
            <person name="He Y."/>
            <person name="Heidel-Fischer H."/>
            <person name="Hirsh A."/>
            <person name="Hu Y."/>
            <person name="Jiang H."/>
            <person name="Kalra D."/>
            <person name="Klinner C."/>
            <person name="Konig C."/>
            <person name="Kovar C."/>
            <person name="Kroll A.R."/>
            <person name="Kuwar S.S."/>
            <person name="Lee S.L."/>
            <person name="Lehman R."/>
            <person name="Li K."/>
            <person name="Li Z."/>
            <person name="Liang H."/>
            <person name="Lovelace S."/>
            <person name="Lu Z."/>
            <person name="Mansfield J.H."/>
            <person name="McCulloch K.J."/>
            <person name="Mathew T."/>
            <person name="Morton B."/>
            <person name="Muzny D.M."/>
            <person name="Neunemann D."/>
            <person name="Ongeri F."/>
            <person name="Pauchet Y."/>
            <person name="Pu L.L."/>
            <person name="Pyrousis I."/>
            <person name="Rao X.J."/>
            <person name="Redding A."/>
            <person name="Roesel C."/>
            <person name="Sanchez-Gracia A."/>
            <person name="Schaack S."/>
            <person name="Shukla A."/>
            <person name="Tetreau G."/>
            <person name="Wang Y."/>
            <person name="Xiong G.H."/>
            <person name="Traut W."/>
            <person name="Walsh T.K."/>
            <person name="Worley K.C."/>
            <person name="Wu D."/>
            <person name="Wu W."/>
            <person name="Wu Y.Q."/>
            <person name="Zhang X."/>
            <person name="Zou Z."/>
            <person name="Zucker H."/>
            <person name="Briscoe A.D."/>
            <person name="Burmester T."/>
            <person name="Clem R.J."/>
            <person name="Feyereisen R."/>
            <person name="Grimmelikhuijzen C.J.P."/>
            <person name="Hamodrakas S.J."/>
            <person name="Hansson B.S."/>
            <person name="Huguet E."/>
            <person name="Jermiin L.S."/>
            <person name="Lan Q."/>
            <person name="Lehman H.K."/>
            <person name="Lorenzen M."/>
            <person name="Merzendorfer H."/>
            <person name="Michalopoulos I."/>
            <person name="Morton D.B."/>
            <person name="Muthukrishnan S."/>
            <person name="Oakeshott J.G."/>
            <person name="Palmer W."/>
            <person name="Park Y."/>
            <person name="Passarelli A.L."/>
            <person name="Rozas J."/>
            <person name="Schwartz L.M."/>
            <person name="Smith W."/>
            <person name="Southgate A."/>
            <person name="Vilcinskas A."/>
            <person name="Vogt R."/>
            <person name="Wang P."/>
            <person name="Werren J."/>
            <person name="Yu X.Q."/>
            <person name="Zhou J.J."/>
            <person name="Brown S.J."/>
            <person name="Scherer S.E."/>
            <person name="Richards S."/>
            <person name="Blissard G.W."/>
        </authorList>
    </citation>
    <scope>NUCLEOTIDE SEQUENCE</scope>
</reference>
<comment type="caution">
    <text evidence="2">The sequence shown here is derived from an EMBL/GenBank/DDBJ whole genome shotgun (WGS) entry which is preliminary data.</text>
</comment>
<feature type="compositionally biased region" description="Low complexity" evidence="1">
    <location>
        <begin position="106"/>
        <end position="127"/>
    </location>
</feature>
<feature type="region of interest" description="Disordered" evidence="1">
    <location>
        <begin position="87"/>
        <end position="127"/>
    </location>
</feature>
<evidence type="ECO:0000256" key="1">
    <source>
        <dbReference type="SAM" id="MobiDB-lite"/>
    </source>
</evidence>
<sequence>MDSKFQIDKMNRARKMLNMATSVQKSEKVQALPGHNNNVQNKTFFNTPATLSLPVTLPIDSSDINSIADSQPGLNLSILEDEDSEVSCVTNTKDTNRPKIVDEYSDSSSISSDSDTNSSRSSTSSSSSIAYFSSKYYQSFYENLQ</sequence>
<dbReference type="AlphaFoldDB" id="A0A922CI48"/>
<proteinExistence type="predicted"/>
<dbReference type="EMBL" id="JH668339">
    <property type="protein sequence ID" value="KAG6446976.1"/>
    <property type="molecule type" value="Genomic_DNA"/>
</dbReference>
<evidence type="ECO:0000313" key="2">
    <source>
        <dbReference type="EMBL" id="KAG6446976.1"/>
    </source>
</evidence>
<gene>
    <name evidence="2" type="ORF">O3G_MSEX004688</name>
</gene>
<accession>A0A922CI48</accession>
<reference evidence="2" key="2">
    <citation type="submission" date="2020-12" db="EMBL/GenBank/DDBJ databases">
        <authorList>
            <person name="Kanost M."/>
        </authorList>
    </citation>
    <scope>NUCLEOTIDE SEQUENCE</scope>
</reference>
<protein>
    <submittedName>
        <fullName evidence="2">Uncharacterized protein</fullName>
    </submittedName>
</protein>
<organism evidence="2 3">
    <name type="scientific">Manduca sexta</name>
    <name type="common">Tobacco hawkmoth</name>
    <name type="synonym">Tobacco hornworm</name>
    <dbReference type="NCBI Taxonomy" id="7130"/>
    <lineage>
        <taxon>Eukaryota</taxon>
        <taxon>Metazoa</taxon>
        <taxon>Ecdysozoa</taxon>
        <taxon>Arthropoda</taxon>
        <taxon>Hexapoda</taxon>
        <taxon>Insecta</taxon>
        <taxon>Pterygota</taxon>
        <taxon>Neoptera</taxon>
        <taxon>Endopterygota</taxon>
        <taxon>Lepidoptera</taxon>
        <taxon>Glossata</taxon>
        <taxon>Ditrysia</taxon>
        <taxon>Bombycoidea</taxon>
        <taxon>Sphingidae</taxon>
        <taxon>Sphinginae</taxon>
        <taxon>Sphingini</taxon>
        <taxon>Manduca</taxon>
    </lineage>
</organism>
<dbReference type="Proteomes" id="UP000791440">
    <property type="component" value="Unassembled WGS sequence"/>
</dbReference>
<evidence type="ECO:0000313" key="3">
    <source>
        <dbReference type="Proteomes" id="UP000791440"/>
    </source>
</evidence>